<organism evidence="4 5">
    <name type="scientific">Candidatus Lambdaproteobacteria bacterium RIFOXYD2_FULL_56_26</name>
    <dbReference type="NCBI Taxonomy" id="1817773"/>
    <lineage>
        <taxon>Bacteria</taxon>
        <taxon>Pseudomonadati</taxon>
        <taxon>Pseudomonadota</taxon>
        <taxon>Candidatus Lambdaproteobacteria</taxon>
    </lineage>
</organism>
<dbReference type="InterPro" id="IPR023799">
    <property type="entry name" value="RbfA_dom_sf"/>
</dbReference>
<dbReference type="Gene3D" id="3.30.300.20">
    <property type="match status" value="1"/>
</dbReference>
<comment type="function">
    <text evidence="2">One of several proteins that assist in the late maturation steps of the functional core of the 30S ribosomal subunit. Associates with free 30S ribosomal subunits (but not with 30S subunits that are part of 70S ribosomes or polysomes). Required for efficient processing of 16S rRNA. May interact with the 5'-terminal helix region of 16S rRNA.</text>
</comment>
<feature type="region of interest" description="Disordered" evidence="3">
    <location>
        <begin position="110"/>
        <end position="133"/>
    </location>
</feature>
<keyword evidence="1 2" id="KW-0690">Ribosome biogenesis</keyword>
<dbReference type="NCBIfam" id="TIGR00082">
    <property type="entry name" value="rbfA"/>
    <property type="match status" value="1"/>
</dbReference>
<dbReference type="Pfam" id="PF02033">
    <property type="entry name" value="RBFA"/>
    <property type="match status" value="1"/>
</dbReference>
<accession>A0A1F6GZE3</accession>
<dbReference type="Proteomes" id="UP000177583">
    <property type="component" value="Unassembled WGS sequence"/>
</dbReference>
<comment type="similarity">
    <text evidence="2">Belongs to the RbfA family.</text>
</comment>
<evidence type="ECO:0000256" key="1">
    <source>
        <dbReference type="ARBA" id="ARBA00022517"/>
    </source>
</evidence>
<comment type="subcellular location">
    <subcellularLocation>
        <location evidence="2">Cytoplasm</location>
    </subcellularLocation>
</comment>
<evidence type="ECO:0000313" key="5">
    <source>
        <dbReference type="Proteomes" id="UP000177583"/>
    </source>
</evidence>
<feature type="compositionally biased region" description="Acidic residues" evidence="3">
    <location>
        <begin position="123"/>
        <end position="133"/>
    </location>
</feature>
<comment type="caution">
    <text evidence="4">The sequence shown here is derived from an EMBL/GenBank/DDBJ whole genome shotgun (WGS) entry which is preliminary data.</text>
</comment>
<dbReference type="PANTHER" id="PTHR33515">
    <property type="entry name" value="RIBOSOME-BINDING FACTOR A, CHLOROPLASTIC-RELATED"/>
    <property type="match status" value="1"/>
</dbReference>
<dbReference type="SUPFAM" id="SSF89919">
    <property type="entry name" value="Ribosome-binding factor A, RbfA"/>
    <property type="match status" value="1"/>
</dbReference>
<gene>
    <name evidence="2" type="primary">rbfA</name>
    <name evidence="4" type="ORF">A2557_01110</name>
</gene>
<evidence type="ECO:0000256" key="2">
    <source>
        <dbReference type="HAMAP-Rule" id="MF_00003"/>
    </source>
</evidence>
<dbReference type="InterPro" id="IPR015946">
    <property type="entry name" value="KH_dom-like_a/b"/>
</dbReference>
<dbReference type="EMBL" id="MFNF01000015">
    <property type="protein sequence ID" value="OGH03533.1"/>
    <property type="molecule type" value="Genomic_DNA"/>
</dbReference>
<dbReference type="GO" id="GO:0030490">
    <property type="term" value="P:maturation of SSU-rRNA"/>
    <property type="evidence" value="ECO:0007669"/>
    <property type="project" value="UniProtKB-UniRule"/>
</dbReference>
<reference evidence="4 5" key="1">
    <citation type="journal article" date="2016" name="Nat. Commun.">
        <title>Thousands of microbial genomes shed light on interconnected biogeochemical processes in an aquifer system.</title>
        <authorList>
            <person name="Anantharaman K."/>
            <person name="Brown C.T."/>
            <person name="Hug L.A."/>
            <person name="Sharon I."/>
            <person name="Castelle C.J."/>
            <person name="Probst A.J."/>
            <person name="Thomas B.C."/>
            <person name="Singh A."/>
            <person name="Wilkins M.J."/>
            <person name="Karaoz U."/>
            <person name="Brodie E.L."/>
            <person name="Williams K.H."/>
            <person name="Hubbard S.S."/>
            <person name="Banfield J.F."/>
        </authorList>
    </citation>
    <scope>NUCLEOTIDE SEQUENCE [LARGE SCALE GENOMIC DNA]</scope>
</reference>
<dbReference type="AlphaFoldDB" id="A0A1F6GZE3"/>
<proteinExistence type="inferred from homology"/>
<protein>
    <recommendedName>
        <fullName evidence="2">Ribosome-binding factor A</fullName>
    </recommendedName>
</protein>
<sequence>MAKIPKERKKELIRVKLSEIFTREANDPRFAGVTLTSIKLSPDGASGTVFFSVFASKYQISEVEAALNRSAGFFSSKLGQTLKTRNTPRLNFVYDKGFDHTDKIERLLKENLPHTQSDLPAEEKEEDSTDSEE</sequence>
<evidence type="ECO:0000313" key="4">
    <source>
        <dbReference type="EMBL" id="OGH03533.1"/>
    </source>
</evidence>
<comment type="subunit">
    <text evidence="2">Monomer. Binds 30S ribosomal subunits, but not 50S ribosomal subunits or 70S ribosomes.</text>
</comment>
<dbReference type="PANTHER" id="PTHR33515:SF1">
    <property type="entry name" value="RIBOSOME-BINDING FACTOR A, CHLOROPLASTIC-RELATED"/>
    <property type="match status" value="1"/>
</dbReference>
<keyword evidence="2" id="KW-0963">Cytoplasm</keyword>
<dbReference type="InterPro" id="IPR000238">
    <property type="entry name" value="RbfA"/>
</dbReference>
<dbReference type="HAMAP" id="MF_00003">
    <property type="entry name" value="RbfA"/>
    <property type="match status" value="1"/>
</dbReference>
<name>A0A1F6GZE3_9PROT</name>
<dbReference type="GO" id="GO:0005829">
    <property type="term" value="C:cytosol"/>
    <property type="evidence" value="ECO:0007669"/>
    <property type="project" value="TreeGrafter"/>
</dbReference>
<evidence type="ECO:0000256" key="3">
    <source>
        <dbReference type="SAM" id="MobiDB-lite"/>
    </source>
</evidence>
<dbReference type="GO" id="GO:0043024">
    <property type="term" value="F:ribosomal small subunit binding"/>
    <property type="evidence" value="ECO:0007669"/>
    <property type="project" value="TreeGrafter"/>
</dbReference>